<feature type="domain" description="ARB-07466-like C-terminal" evidence="4">
    <location>
        <begin position="220"/>
        <end position="325"/>
    </location>
</feature>
<sequence>MNRTPVPSPADASRRRGSRAGARVLALALAAVLVAPSAVHAEPDVEDLDIDELTERAEDLEESYDGELLQFTEIKERAERAEADLEEVEEQLDGSRSSVVHIAASRYKSLGLDPALEMFFSSSPEQMFQDTATVEQLGRTQSGQISELVDLQAERAEAAEEAEAELTEAEDLIETLEEQREEVEEAIERYEAEQVPDEPETGSSATSGTIPESVKGWGFDGATPRMAAIRDEVILNVGVPYEVGCARNSADDHGTGQACDFMVAVIGTHPSAGNRSTGNAIAQYAIDNASRLGVKYVIWEQRIWQPSSGQWVAMSDRGSVTENHYDHVHISSY</sequence>
<feature type="coiled-coil region" evidence="1">
    <location>
        <begin position="50"/>
        <end position="98"/>
    </location>
</feature>
<proteinExistence type="predicted"/>
<reference evidence="5 6" key="1">
    <citation type="submission" date="2020-07" db="EMBL/GenBank/DDBJ databases">
        <title>Sequencing the genomes of 1000 actinobacteria strains.</title>
        <authorList>
            <person name="Klenk H.-P."/>
        </authorList>
    </citation>
    <scope>NUCLEOTIDE SEQUENCE [LARGE SCALE GENOMIC DNA]</scope>
    <source>
        <strain evidence="5 6">DSM 44442</strain>
    </source>
</reference>
<organism evidence="5 6">
    <name type="scientific">Nocardiopsis aegyptia</name>
    <dbReference type="NCBI Taxonomy" id="220378"/>
    <lineage>
        <taxon>Bacteria</taxon>
        <taxon>Bacillati</taxon>
        <taxon>Actinomycetota</taxon>
        <taxon>Actinomycetes</taxon>
        <taxon>Streptosporangiales</taxon>
        <taxon>Nocardiopsidaceae</taxon>
        <taxon>Nocardiopsis</taxon>
    </lineage>
</organism>
<feature type="compositionally biased region" description="Polar residues" evidence="2">
    <location>
        <begin position="201"/>
        <end position="210"/>
    </location>
</feature>
<accession>A0A7Z0EJF7</accession>
<evidence type="ECO:0000256" key="3">
    <source>
        <dbReference type="SAM" id="SignalP"/>
    </source>
</evidence>
<keyword evidence="1" id="KW-0175">Coiled coil</keyword>
<evidence type="ECO:0000256" key="2">
    <source>
        <dbReference type="SAM" id="MobiDB-lite"/>
    </source>
</evidence>
<dbReference type="RefSeq" id="WP_246406066.1">
    <property type="nucleotide sequence ID" value="NZ_JACCFS010000001.1"/>
</dbReference>
<evidence type="ECO:0000313" key="5">
    <source>
        <dbReference type="EMBL" id="NYJ33194.1"/>
    </source>
</evidence>
<protein>
    <submittedName>
        <fullName evidence="5">Molecular chaperone GrpE (Heat shock protein)</fullName>
    </submittedName>
</protein>
<evidence type="ECO:0000313" key="6">
    <source>
        <dbReference type="Proteomes" id="UP000572051"/>
    </source>
</evidence>
<evidence type="ECO:0000256" key="1">
    <source>
        <dbReference type="SAM" id="Coils"/>
    </source>
</evidence>
<dbReference type="Pfam" id="PF26571">
    <property type="entry name" value="VldE"/>
    <property type="match status" value="1"/>
</dbReference>
<dbReference type="PROSITE" id="PS51318">
    <property type="entry name" value="TAT"/>
    <property type="match status" value="1"/>
</dbReference>
<feature type="signal peptide" evidence="3">
    <location>
        <begin position="1"/>
        <end position="41"/>
    </location>
</feature>
<keyword evidence="3" id="KW-0732">Signal</keyword>
<dbReference type="EMBL" id="JACCFS010000001">
    <property type="protein sequence ID" value="NYJ33194.1"/>
    <property type="molecule type" value="Genomic_DNA"/>
</dbReference>
<dbReference type="InterPro" id="IPR006311">
    <property type="entry name" value="TAT_signal"/>
</dbReference>
<dbReference type="Proteomes" id="UP000572051">
    <property type="component" value="Unassembled WGS sequence"/>
</dbReference>
<evidence type="ECO:0000259" key="4">
    <source>
        <dbReference type="Pfam" id="PF26571"/>
    </source>
</evidence>
<dbReference type="AlphaFoldDB" id="A0A7Z0EJF7"/>
<name>A0A7Z0EJF7_9ACTN</name>
<feature type="region of interest" description="Disordered" evidence="2">
    <location>
        <begin position="191"/>
        <end position="216"/>
    </location>
</feature>
<dbReference type="InterPro" id="IPR058593">
    <property type="entry name" value="ARB_07466-like_C"/>
</dbReference>
<comment type="caution">
    <text evidence="5">The sequence shown here is derived from an EMBL/GenBank/DDBJ whole genome shotgun (WGS) entry which is preliminary data.</text>
</comment>
<gene>
    <name evidence="5" type="ORF">HNR10_001075</name>
</gene>
<feature type="chain" id="PRO_5031551226" evidence="3">
    <location>
        <begin position="42"/>
        <end position="333"/>
    </location>
</feature>
<keyword evidence="5" id="KW-0346">Stress response</keyword>
<keyword evidence="6" id="KW-1185">Reference proteome</keyword>